<evidence type="ECO:0000313" key="9">
    <source>
        <dbReference type="Proteomes" id="UP001155840"/>
    </source>
</evidence>
<dbReference type="InterPro" id="IPR051310">
    <property type="entry name" value="MCP_chemotaxis"/>
</dbReference>
<dbReference type="GO" id="GO:0007165">
    <property type="term" value="P:signal transduction"/>
    <property type="evidence" value="ECO:0007669"/>
    <property type="project" value="UniProtKB-KW"/>
</dbReference>
<dbReference type="RefSeq" id="WP_167129113.1">
    <property type="nucleotide sequence ID" value="NZ_JAANCM010000005.1"/>
</dbReference>
<name>A0AA43ZEM0_9HYPH</name>
<feature type="domain" description="Methyl-accepting transducer" evidence="6">
    <location>
        <begin position="275"/>
        <end position="504"/>
    </location>
</feature>
<feature type="domain" description="HAMP" evidence="7">
    <location>
        <begin position="227"/>
        <end position="270"/>
    </location>
</feature>
<dbReference type="Gene3D" id="1.10.287.950">
    <property type="entry name" value="Methyl-accepting chemotaxis protein"/>
    <property type="match status" value="1"/>
</dbReference>
<dbReference type="InterPro" id="IPR004089">
    <property type="entry name" value="MCPsignal_dom"/>
</dbReference>
<evidence type="ECO:0000259" key="6">
    <source>
        <dbReference type="PROSITE" id="PS50111"/>
    </source>
</evidence>
<keyword evidence="4" id="KW-0807">Transducer</keyword>
<keyword evidence="2" id="KW-0145">Chemotaxis</keyword>
<dbReference type="EMBL" id="JAANCM010000005">
    <property type="protein sequence ID" value="NHT76450.1"/>
    <property type="molecule type" value="Genomic_DNA"/>
</dbReference>
<keyword evidence="5" id="KW-1133">Transmembrane helix</keyword>
<feature type="transmembrane region" description="Helical" evidence="5">
    <location>
        <begin position="12"/>
        <end position="31"/>
    </location>
</feature>
<accession>A0AA43ZEM0</accession>
<keyword evidence="5" id="KW-0472">Membrane</keyword>
<dbReference type="SMART" id="SM00283">
    <property type="entry name" value="MA"/>
    <property type="match status" value="1"/>
</dbReference>
<evidence type="ECO:0000256" key="4">
    <source>
        <dbReference type="PROSITE-ProRule" id="PRU00284"/>
    </source>
</evidence>
<dbReference type="InterPro" id="IPR003660">
    <property type="entry name" value="HAMP_dom"/>
</dbReference>
<comment type="subcellular location">
    <subcellularLocation>
        <location evidence="1">Membrane</location>
    </subcellularLocation>
</comment>
<dbReference type="AlphaFoldDB" id="A0AA43ZEM0"/>
<feature type="transmembrane region" description="Helical" evidence="5">
    <location>
        <begin position="91"/>
        <end position="108"/>
    </location>
</feature>
<evidence type="ECO:0000313" key="8">
    <source>
        <dbReference type="EMBL" id="NHT76450.1"/>
    </source>
</evidence>
<dbReference type="Proteomes" id="UP001155840">
    <property type="component" value="Unassembled WGS sequence"/>
</dbReference>
<dbReference type="PANTHER" id="PTHR43531:SF11">
    <property type="entry name" value="METHYL-ACCEPTING CHEMOTAXIS PROTEIN 3"/>
    <property type="match status" value="1"/>
</dbReference>
<feature type="transmembrane region" description="Helical" evidence="5">
    <location>
        <begin position="64"/>
        <end position="85"/>
    </location>
</feature>
<dbReference type="CDD" id="cd11386">
    <property type="entry name" value="MCP_signal"/>
    <property type="match status" value="1"/>
</dbReference>
<dbReference type="SUPFAM" id="SSF58104">
    <property type="entry name" value="Methyl-accepting chemotaxis protein (MCP) signaling domain"/>
    <property type="match status" value="1"/>
</dbReference>
<reference evidence="8" key="1">
    <citation type="submission" date="2020-03" db="EMBL/GenBank/DDBJ databases">
        <title>Ferranicluibacter endophyticum gen. nov., sp. nov., a new genus isolated from Rubus ulmifolius Schott. stem.</title>
        <authorList>
            <person name="Roca-Couso R."/>
            <person name="Flores-Felix J.D."/>
            <person name="Igual J.M."/>
            <person name="Rivas R."/>
        </authorList>
    </citation>
    <scope>NUCLEOTIDE SEQUENCE</scope>
    <source>
        <strain evidence="8">CRRU44</strain>
    </source>
</reference>
<comment type="caution">
    <text evidence="8">The sequence shown here is derived from an EMBL/GenBank/DDBJ whole genome shotgun (WGS) entry which is preliminary data.</text>
</comment>
<gene>
    <name evidence="8" type="ORF">G8E10_11930</name>
</gene>
<dbReference type="GO" id="GO:0006935">
    <property type="term" value="P:chemotaxis"/>
    <property type="evidence" value="ECO:0007669"/>
    <property type="project" value="UniProtKB-KW"/>
</dbReference>
<feature type="transmembrane region" description="Helical" evidence="5">
    <location>
        <begin position="145"/>
        <end position="165"/>
    </location>
</feature>
<keyword evidence="9" id="KW-1185">Reference proteome</keyword>
<dbReference type="PANTHER" id="PTHR43531">
    <property type="entry name" value="PROTEIN ICFG"/>
    <property type="match status" value="1"/>
</dbReference>
<evidence type="ECO:0000256" key="2">
    <source>
        <dbReference type="ARBA" id="ARBA00022500"/>
    </source>
</evidence>
<evidence type="ECO:0000256" key="1">
    <source>
        <dbReference type="ARBA" id="ARBA00004370"/>
    </source>
</evidence>
<organism evidence="8 9">
    <name type="scientific">Ferranicluibacter rubi</name>
    <dbReference type="NCBI Taxonomy" id="2715133"/>
    <lineage>
        <taxon>Bacteria</taxon>
        <taxon>Pseudomonadati</taxon>
        <taxon>Pseudomonadota</taxon>
        <taxon>Alphaproteobacteria</taxon>
        <taxon>Hyphomicrobiales</taxon>
        <taxon>Rhizobiaceae</taxon>
        <taxon>Ferranicluibacter</taxon>
    </lineage>
</organism>
<dbReference type="GO" id="GO:0016020">
    <property type="term" value="C:membrane"/>
    <property type="evidence" value="ECO:0007669"/>
    <property type="project" value="UniProtKB-SubCell"/>
</dbReference>
<dbReference type="FunFam" id="1.10.287.950:FF:000001">
    <property type="entry name" value="Methyl-accepting chemotaxis sensory transducer"/>
    <property type="match status" value="1"/>
</dbReference>
<evidence type="ECO:0000256" key="5">
    <source>
        <dbReference type="SAM" id="Phobius"/>
    </source>
</evidence>
<protein>
    <submittedName>
        <fullName evidence="8">Methyl-accepting chemotaxis protein</fullName>
    </submittedName>
</protein>
<feature type="transmembrane region" description="Helical" evidence="5">
    <location>
        <begin position="113"/>
        <end position="133"/>
    </location>
</feature>
<comment type="similarity">
    <text evidence="3">Belongs to the methyl-accepting chemotaxis (MCP) protein family.</text>
</comment>
<dbReference type="PROSITE" id="PS50885">
    <property type="entry name" value="HAMP"/>
    <property type="match status" value="1"/>
</dbReference>
<proteinExistence type="inferred from homology"/>
<dbReference type="PROSITE" id="PS50111">
    <property type="entry name" value="CHEMOTAXIS_TRANSDUC_2"/>
    <property type="match status" value="1"/>
</dbReference>
<dbReference type="Pfam" id="PF00015">
    <property type="entry name" value="MCPsignal"/>
    <property type="match status" value="1"/>
</dbReference>
<evidence type="ECO:0000259" key="7">
    <source>
        <dbReference type="PROSITE" id="PS50885"/>
    </source>
</evidence>
<sequence length="532" mass="56501">MNSIRTLRLKVSLGIIGLMWLNVVMVSLRAFSIEDPATFWVVAGSAVVAGLATLVWLQDRAGATAAVGVSVANAGLVCLLVYGFRDSNLQSDIHMYFFAVLAICSALLEWRALLAYAAVVAVHHLTLFFTVPMAVFPTNSGFSRVVLHALVLSLETGVLIAIVVMMTRALVRSENALAEAASAERATSEIEARSRAQELSTVREREQLAIDADTTFKHCLHHATAGISDGIRKLADGNLAFTMDTPFAPEFEALRGDMNDAVGRLGNVLREVSAVATRIDDGAQDVAGAVTDLSRRTERQAGTVEETAAALAEITESVAASAKRTEEARSVALQANKDAAQSSGVVENAEQAMRRIEASSQQISSIIVAIDEIAFQTNLLALNAGVEAARAGEAGKGFAVVAQEVRELAQRSATAAREIKSLIQTSTSEVETGVKLVRNTGEALKTIGSQVVTINSLMDQIAVSARDQSSSLSSVSSAVNGMDQVTQQNAAMVEQTTASVSALAQEALRLKDMIGEFSLTTERQPRRSQRAA</sequence>
<feature type="transmembrane region" description="Helical" evidence="5">
    <location>
        <begin position="37"/>
        <end position="57"/>
    </location>
</feature>
<evidence type="ECO:0000256" key="3">
    <source>
        <dbReference type="ARBA" id="ARBA00029447"/>
    </source>
</evidence>
<keyword evidence="5" id="KW-0812">Transmembrane</keyword>